<dbReference type="KEGG" id="fla:SY85_22845"/>
<dbReference type="PATRIC" id="fig|1492898.3.peg.4954"/>
<evidence type="ECO:0000313" key="4">
    <source>
        <dbReference type="Proteomes" id="UP000077177"/>
    </source>
</evidence>
<dbReference type="Proteomes" id="UP000077177">
    <property type="component" value="Chromosome"/>
</dbReference>
<protein>
    <recommendedName>
        <fullName evidence="5">Collagen-like protein</fullName>
    </recommendedName>
</protein>
<feature type="region of interest" description="Disordered" evidence="1">
    <location>
        <begin position="28"/>
        <end position="55"/>
    </location>
</feature>
<dbReference type="AlphaFoldDB" id="A0A172U0L6"/>
<dbReference type="STRING" id="1492898.SY85_22845"/>
<sequence>MKKSNTLFPLFLSIVLAVTIVSCQKGEDGAQGPAGPAGPAGAVGAQGPAGATGPAGQPGSSNVIYSNWLDVPYAADTIHTGAVIDTLGFIALIDAPKLVDSIINKGIIKVYWNANTAADPTVVALPYFETGAMFNAPLTINTFFKVQKIFLYANFNVSSFTQQNQKVWQYRYVLIPGGQTGRSNINWNNYAEVKAYLGLKD</sequence>
<organism evidence="3 4">
    <name type="scientific">Flavisolibacter tropicus</name>
    <dbReference type="NCBI Taxonomy" id="1492898"/>
    <lineage>
        <taxon>Bacteria</taxon>
        <taxon>Pseudomonadati</taxon>
        <taxon>Bacteroidota</taxon>
        <taxon>Chitinophagia</taxon>
        <taxon>Chitinophagales</taxon>
        <taxon>Chitinophagaceae</taxon>
        <taxon>Flavisolibacter</taxon>
    </lineage>
</organism>
<evidence type="ECO:0000313" key="3">
    <source>
        <dbReference type="EMBL" id="ANE52895.1"/>
    </source>
</evidence>
<keyword evidence="4" id="KW-1185">Reference proteome</keyword>
<name>A0A172U0L6_9BACT</name>
<feature type="chain" id="PRO_5008001517" description="Collagen-like protein" evidence="2">
    <location>
        <begin position="18"/>
        <end position="201"/>
    </location>
</feature>
<evidence type="ECO:0000256" key="2">
    <source>
        <dbReference type="SAM" id="SignalP"/>
    </source>
</evidence>
<evidence type="ECO:0000256" key="1">
    <source>
        <dbReference type="SAM" id="MobiDB-lite"/>
    </source>
</evidence>
<feature type="compositionally biased region" description="Low complexity" evidence="1">
    <location>
        <begin position="30"/>
        <end position="55"/>
    </location>
</feature>
<reference evidence="4" key="1">
    <citation type="submission" date="2015-01" db="EMBL/GenBank/DDBJ databases">
        <title>Flavisolibacter sp./LCS9/ whole genome sequencing.</title>
        <authorList>
            <person name="Kim M.K."/>
            <person name="Srinivasan S."/>
            <person name="Lee J.-J."/>
        </authorList>
    </citation>
    <scope>NUCLEOTIDE SEQUENCE [LARGE SCALE GENOMIC DNA]</scope>
    <source>
        <strain evidence="4">LCS9</strain>
    </source>
</reference>
<dbReference type="EMBL" id="CP011390">
    <property type="protein sequence ID" value="ANE52895.1"/>
    <property type="molecule type" value="Genomic_DNA"/>
</dbReference>
<dbReference type="PROSITE" id="PS51257">
    <property type="entry name" value="PROKAR_LIPOPROTEIN"/>
    <property type="match status" value="1"/>
</dbReference>
<keyword evidence="2" id="KW-0732">Signal</keyword>
<accession>A0A172U0L6</accession>
<proteinExistence type="predicted"/>
<dbReference type="RefSeq" id="WP_066408167.1">
    <property type="nucleotide sequence ID" value="NZ_CP011390.1"/>
</dbReference>
<reference evidence="3 4" key="2">
    <citation type="journal article" date="2016" name="Int. J. Syst. Evol. Microbiol.">
        <title>Flavisolibacter tropicus sp. nov., isolated from tropical soil.</title>
        <authorList>
            <person name="Lee J.J."/>
            <person name="Kang M.S."/>
            <person name="Kim G.S."/>
            <person name="Lee C.S."/>
            <person name="Lim S."/>
            <person name="Lee J."/>
            <person name="Roh S.H."/>
            <person name="Kang H."/>
            <person name="Ha J.M."/>
            <person name="Bae S."/>
            <person name="Jung H.Y."/>
            <person name="Kim M.K."/>
        </authorList>
    </citation>
    <scope>NUCLEOTIDE SEQUENCE [LARGE SCALE GENOMIC DNA]</scope>
    <source>
        <strain evidence="3 4">LCS9</strain>
    </source>
</reference>
<evidence type="ECO:0008006" key="5">
    <source>
        <dbReference type="Google" id="ProtNLM"/>
    </source>
</evidence>
<feature type="signal peptide" evidence="2">
    <location>
        <begin position="1"/>
        <end position="17"/>
    </location>
</feature>
<gene>
    <name evidence="3" type="ORF">SY85_22845</name>
</gene>